<feature type="coiled-coil region" evidence="1">
    <location>
        <begin position="53"/>
        <end position="94"/>
    </location>
</feature>
<protein>
    <submittedName>
        <fullName evidence="3">Uncharacterized protein</fullName>
    </submittedName>
</protein>
<proteinExistence type="predicted"/>
<accession>A0A7S1XFE4</accession>
<dbReference type="AlphaFoldDB" id="A0A7S1XFE4"/>
<feature type="region of interest" description="Disordered" evidence="2">
    <location>
        <begin position="128"/>
        <end position="163"/>
    </location>
</feature>
<dbReference type="EMBL" id="HBGH01011328">
    <property type="protein sequence ID" value="CAD9234198.1"/>
    <property type="molecule type" value="Transcribed_RNA"/>
</dbReference>
<feature type="compositionally biased region" description="Polar residues" evidence="2">
    <location>
        <begin position="141"/>
        <end position="156"/>
    </location>
</feature>
<gene>
    <name evidence="3" type="ORF">CCAE0312_LOCUS6286</name>
</gene>
<name>A0A7S1XFE4_9RHOD</name>
<sequence>MRGSGVRFEDGQLDKVTSSQGLTSIPFDPMALTENHLGVDDSETPLSEALNFRKENQATVASLTERLRRALRDLAAAERRVEELQKRAIFLECKNWRLSRALRDATQALEKHQETSIIGSDSSKDLECETRDEGFSRRSRSMTLVSMTGECTSRPNSAPVAHQ</sequence>
<evidence type="ECO:0000256" key="2">
    <source>
        <dbReference type="SAM" id="MobiDB-lite"/>
    </source>
</evidence>
<evidence type="ECO:0000313" key="3">
    <source>
        <dbReference type="EMBL" id="CAD9234198.1"/>
    </source>
</evidence>
<organism evidence="3">
    <name type="scientific">Compsopogon caeruleus</name>
    <dbReference type="NCBI Taxonomy" id="31354"/>
    <lineage>
        <taxon>Eukaryota</taxon>
        <taxon>Rhodophyta</taxon>
        <taxon>Compsopogonophyceae</taxon>
        <taxon>Compsopogonales</taxon>
        <taxon>Compsopogonaceae</taxon>
        <taxon>Compsopogon</taxon>
    </lineage>
</organism>
<keyword evidence="1" id="KW-0175">Coiled coil</keyword>
<evidence type="ECO:0000256" key="1">
    <source>
        <dbReference type="SAM" id="Coils"/>
    </source>
</evidence>
<reference evidence="3" key="1">
    <citation type="submission" date="2021-01" db="EMBL/GenBank/DDBJ databases">
        <authorList>
            <person name="Corre E."/>
            <person name="Pelletier E."/>
            <person name="Niang G."/>
            <person name="Scheremetjew M."/>
            <person name="Finn R."/>
            <person name="Kale V."/>
            <person name="Holt S."/>
            <person name="Cochrane G."/>
            <person name="Meng A."/>
            <person name="Brown T."/>
            <person name="Cohen L."/>
        </authorList>
    </citation>
    <scope>NUCLEOTIDE SEQUENCE</scope>
    <source>
        <strain evidence="3">SAG 36.94</strain>
    </source>
</reference>